<dbReference type="PANTHER" id="PTHR43792">
    <property type="entry name" value="GNAT FAMILY, PUTATIVE (AFU_ORTHOLOGUE AFUA_3G00765)-RELATED-RELATED"/>
    <property type="match status" value="1"/>
</dbReference>
<proteinExistence type="predicted"/>
<dbReference type="EMBL" id="PPED02000006">
    <property type="protein sequence ID" value="PWN65143.1"/>
    <property type="molecule type" value="Genomic_DNA"/>
</dbReference>
<dbReference type="InterPro" id="IPR000182">
    <property type="entry name" value="GNAT_dom"/>
</dbReference>
<dbReference type="SUPFAM" id="SSF55729">
    <property type="entry name" value="Acyl-CoA N-acyltransferases (Nat)"/>
    <property type="match status" value="1"/>
</dbReference>
<evidence type="ECO:0000313" key="2">
    <source>
        <dbReference type="EMBL" id="PWN65143.1"/>
    </source>
</evidence>
<dbReference type="Gene3D" id="3.40.630.30">
    <property type="match status" value="1"/>
</dbReference>
<comment type="caution">
    <text evidence="2">The sequence shown here is derived from an EMBL/GenBank/DDBJ whole genome shotgun (WGS) entry which is preliminary data.</text>
</comment>
<accession>A0A316WY30</accession>
<protein>
    <submittedName>
        <fullName evidence="2">N-acetyltransferase</fullName>
    </submittedName>
</protein>
<dbReference type="OrthoDB" id="9811523at2"/>
<evidence type="ECO:0000259" key="1">
    <source>
        <dbReference type="PROSITE" id="PS51186"/>
    </source>
</evidence>
<dbReference type="PROSITE" id="PS51186">
    <property type="entry name" value="GNAT"/>
    <property type="match status" value="1"/>
</dbReference>
<feature type="domain" description="N-acetyltransferase" evidence="1">
    <location>
        <begin position="14"/>
        <end position="173"/>
    </location>
</feature>
<dbReference type="InterPro" id="IPR051531">
    <property type="entry name" value="N-acetyltransferase"/>
</dbReference>
<gene>
    <name evidence="2" type="ORF">C1631_021335</name>
</gene>
<reference evidence="2 3" key="1">
    <citation type="submission" date="2018-04" db="EMBL/GenBank/DDBJ databases">
        <title>Draft Genome Sequence of Phosphate-Solubilizing Chryseobacterium sp. ISE14 that is a Biocontrol and Plant Growth-Promoting Rhizobacterium Isolated from Cucumber.</title>
        <authorList>
            <person name="Jeong J.-J."/>
            <person name="Sang M.K."/>
            <person name="Choi I.-G."/>
            <person name="Kim K.D."/>
        </authorList>
    </citation>
    <scope>NUCLEOTIDE SEQUENCE [LARGE SCALE GENOMIC DNA]</scope>
    <source>
        <strain evidence="2 3">ISE14</strain>
    </source>
</reference>
<dbReference type="RefSeq" id="WP_109714074.1">
    <property type="nucleotide sequence ID" value="NZ_PPED02000006.1"/>
</dbReference>
<dbReference type="Proteomes" id="UP000236594">
    <property type="component" value="Unassembled WGS sequence"/>
</dbReference>
<keyword evidence="3" id="KW-1185">Reference proteome</keyword>
<dbReference type="InterPro" id="IPR016181">
    <property type="entry name" value="Acyl_CoA_acyltransferase"/>
</dbReference>
<evidence type="ECO:0000313" key="3">
    <source>
        <dbReference type="Proteomes" id="UP000236594"/>
    </source>
</evidence>
<dbReference type="GO" id="GO:0016747">
    <property type="term" value="F:acyltransferase activity, transferring groups other than amino-acyl groups"/>
    <property type="evidence" value="ECO:0007669"/>
    <property type="project" value="InterPro"/>
</dbReference>
<dbReference type="Pfam" id="PF13302">
    <property type="entry name" value="Acetyltransf_3"/>
    <property type="match status" value="1"/>
</dbReference>
<name>A0A316WY30_9FLAO</name>
<dbReference type="AlphaFoldDB" id="A0A316WY30"/>
<organism evidence="2 3">
    <name type="scientific">Chryseobacterium phosphatilyticum</name>
    <dbReference type="NCBI Taxonomy" id="475075"/>
    <lineage>
        <taxon>Bacteria</taxon>
        <taxon>Pseudomonadati</taxon>
        <taxon>Bacteroidota</taxon>
        <taxon>Flavobacteriia</taxon>
        <taxon>Flavobacteriales</taxon>
        <taxon>Weeksellaceae</taxon>
        <taxon>Chryseobacterium group</taxon>
        <taxon>Chryseobacterium</taxon>
    </lineage>
</organism>
<sequence>MVLNSDIIIKTKHLTLRPVEDIYTNDIFEYFTDEVTRYMPFNPQGNRDDIINFIKESKRNLSQNTDLVMVILDSSGNFLGCCGIHNITEESAELGLWLKKSSQGKGLGTEIITKLVEFLEQNFTFNYILYPVDEENIASKRIPEKLGFIPAKKYKKYKNPTTDLTIVEYRKYY</sequence>
<keyword evidence="2" id="KW-0808">Transferase</keyword>